<evidence type="ECO:0000256" key="1">
    <source>
        <dbReference type="SAM" id="MobiDB-lite"/>
    </source>
</evidence>
<sequence length="202" mass="23705">PHNKRLKDILDNEKLKNHQRAQEFKRELQMISKQSSEKRNECDALLSESSSKISWLDDTHLSIQDNISENPSSTSYSDSEEEESMKLKSKKPKSKEVKAPDEQMKEKFVLMIEDTTQFKDDTDFLENENKIITDLVSNNFQTMSERFGHMIELCTSLYHIENQTSLVQEYIERLNKVRLRQEIDVEKDSAVIAEELDELKIM</sequence>
<comment type="caution">
    <text evidence="2">The sequence shown here is derived from an EMBL/GenBank/DDBJ whole genome shotgun (WGS) entry which is preliminary data.</text>
</comment>
<evidence type="ECO:0000313" key="2">
    <source>
        <dbReference type="EMBL" id="GFT73709.1"/>
    </source>
</evidence>
<feature type="compositionally biased region" description="Low complexity" evidence="1">
    <location>
        <begin position="68"/>
        <end position="77"/>
    </location>
</feature>
<dbReference type="OrthoDB" id="6437054at2759"/>
<dbReference type="AlphaFoldDB" id="A0A8X6U1Y2"/>
<accession>A0A8X6U1Y2</accession>
<name>A0A8X6U1Y2_NEPPI</name>
<keyword evidence="3" id="KW-1185">Reference proteome</keyword>
<protein>
    <submittedName>
        <fullName evidence="2">Uncharacterized protein</fullName>
    </submittedName>
</protein>
<feature type="region of interest" description="Disordered" evidence="1">
    <location>
        <begin position="62"/>
        <end position="100"/>
    </location>
</feature>
<dbReference type="Proteomes" id="UP000887013">
    <property type="component" value="Unassembled WGS sequence"/>
</dbReference>
<gene>
    <name evidence="2" type="ORF">NPIL_109841</name>
</gene>
<reference evidence="2" key="1">
    <citation type="submission" date="2020-08" db="EMBL/GenBank/DDBJ databases">
        <title>Multicomponent nature underlies the extraordinary mechanical properties of spider dragline silk.</title>
        <authorList>
            <person name="Kono N."/>
            <person name="Nakamura H."/>
            <person name="Mori M."/>
            <person name="Yoshida Y."/>
            <person name="Ohtoshi R."/>
            <person name="Malay A.D."/>
            <person name="Moran D.A.P."/>
            <person name="Tomita M."/>
            <person name="Numata K."/>
            <person name="Arakawa K."/>
        </authorList>
    </citation>
    <scope>NUCLEOTIDE SEQUENCE</scope>
</reference>
<proteinExistence type="predicted"/>
<feature type="region of interest" description="Disordered" evidence="1">
    <location>
        <begin position="1"/>
        <end position="22"/>
    </location>
</feature>
<organism evidence="2 3">
    <name type="scientific">Nephila pilipes</name>
    <name type="common">Giant wood spider</name>
    <name type="synonym">Nephila maculata</name>
    <dbReference type="NCBI Taxonomy" id="299642"/>
    <lineage>
        <taxon>Eukaryota</taxon>
        <taxon>Metazoa</taxon>
        <taxon>Ecdysozoa</taxon>
        <taxon>Arthropoda</taxon>
        <taxon>Chelicerata</taxon>
        <taxon>Arachnida</taxon>
        <taxon>Araneae</taxon>
        <taxon>Araneomorphae</taxon>
        <taxon>Entelegynae</taxon>
        <taxon>Araneoidea</taxon>
        <taxon>Nephilidae</taxon>
        <taxon>Nephila</taxon>
    </lineage>
</organism>
<dbReference type="EMBL" id="BMAW01070523">
    <property type="protein sequence ID" value="GFT73709.1"/>
    <property type="molecule type" value="Genomic_DNA"/>
</dbReference>
<evidence type="ECO:0000313" key="3">
    <source>
        <dbReference type="Proteomes" id="UP000887013"/>
    </source>
</evidence>
<feature type="non-terminal residue" evidence="2">
    <location>
        <position position="1"/>
    </location>
</feature>